<dbReference type="Proteomes" id="UP000060699">
    <property type="component" value="Chromosome"/>
</dbReference>
<gene>
    <name evidence="2" type="ORF">RD2015_2317</name>
</gene>
<organism evidence="2 3">
    <name type="scientific">Roseateles depolymerans</name>
    <dbReference type="NCBI Taxonomy" id="76731"/>
    <lineage>
        <taxon>Bacteria</taxon>
        <taxon>Pseudomonadati</taxon>
        <taxon>Pseudomonadota</taxon>
        <taxon>Betaproteobacteria</taxon>
        <taxon>Burkholderiales</taxon>
        <taxon>Sphaerotilaceae</taxon>
        <taxon>Roseateles</taxon>
    </lineage>
</organism>
<dbReference type="Pfam" id="PF18650">
    <property type="entry name" value="IMPa_N_2"/>
    <property type="match status" value="1"/>
</dbReference>
<dbReference type="RefSeq" id="WP_147307054.1">
    <property type="nucleotide sequence ID" value="NZ_CP013729.1"/>
</dbReference>
<dbReference type="InterPro" id="IPR040711">
    <property type="entry name" value="IMPa_N_2"/>
</dbReference>
<evidence type="ECO:0000256" key="1">
    <source>
        <dbReference type="SAM" id="MobiDB-lite"/>
    </source>
</evidence>
<keyword evidence="3" id="KW-1185">Reference proteome</keyword>
<name>A0A0U3MY36_9BURK</name>
<proteinExistence type="predicted"/>
<sequence>MTPKRHLPDQGRSRSDRPSETLQTQQTQQTPDAPETNTTITANTAKPELQAPAPLKGVPGDFAVTRWIDALGLTLTDAFLRMMPRAVLAATVLTLAACGGGSGNGSSNTAGPDAGGGPSGSAGPTADQRISAALTAGDPSGLTSADAPTLLERAIAEATSRRQSELAVLSAVYGDGSAPLDLSFNLGTNSASITPLSSTTAVSTLRSDNGNGLAAVVVDGKGRGLAYGADVLQWMSATTKEQQHYPLFLRSFRWLMTGSGSAALPTSLKFATAGYNATTVKNFLTRAGVTGEAVDCAVADPANTCWSSADLIVLGGSVPASTGLTALVRSYLAGGKAVVYMHPNWGQSAGGSQVLAGLGMKLGGYPGNYFAAAAGVSVSGSRTPAQVLAAKTMLSELPTSLKLLQSSAPALDLKADSSALTPFKDFLGELGNLQSTGQPIFNDDARFLLHRLLVLWADQQRPDLSYGKVSRSDAAAFLRTYAADAFQWFARSNTKAATAGQGDYMPASAQTLTPSTTAEELRITLPQASGTTLIGRGALPARGVQVEVVDAAGATLGLQTSLLRTWGNPLTDEADTYARPLRPHSFNIPLSTTGVTAFVSPNGGPLMLSYSGATPNTVVTLRIKGVTRYAHFDYTTAMSDADVADAVAALNAGTYGWQTTKVVGGEVQQIMAYAKSTIGTLAPSDYANIHIRDGLFMSNHLANGYNDAGLSAKVASLCGSFGWTCNGPVHDTPSVQHFVGWIATCGYLCSGNPIDGYAGIGLGWGYAHELGHNTVQRVMRIVPEGTTGCSTECDNNILASATALRAYALWGREISSGHPLDHAGLYAAIKANRASGLSGDALVADQTRRIWNDSSQDVMRSVHFQLAFLFSKTRSGLNQPTLDSTMDFFALLTKGDRLVSKSFSAASAASYGMGRYTSNSITNHDLLYVLSSRIIGQDLRKVFWMYGLPLSDTALGSVADLNLPMASRSFYALPAGKHNQLATGQWLDVESSQPAWPY</sequence>
<dbReference type="OrthoDB" id="9122461at2"/>
<evidence type="ECO:0000313" key="2">
    <source>
        <dbReference type="EMBL" id="ALV06788.1"/>
    </source>
</evidence>
<accession>A0A0U3MY36</accession>
<dbReference type="AlphaFoldDB" id="A0A0U3MY36"/>
<dbReference type="EMBL" id="CP013729">
    <property type="protein sequence ID" value="ALV06788.1"/>
    <property type="molecule type" value="Genomic_DNA"/>
</dbReference>
<feature type="compositionally biased region" description="Basic and acidic residues" evidence="1">
    <location>
        <begin position="1"/>
        <end position="19"/>
    </location>
</feature>
<dbReference type="NCBIfam" id="NF038322">
    <property type="entry name" value="ImpA_fam_HExGH"/>
    <property type="match status" value="1"/>
</dbReference>
<evidence type="ECO:0000313" key="3">
    <source>
        <dbReference type="Proteomes" id="UP000060699"/>
    </source>
</evidence>
<feature type="region of interest" description="Disordered" evidence="1">
    <location>
        <begin position="101"/>
        <end position="126"/>
    </location>
</feature>
<dbReference type="PROSITE" id="PS51723">
    <property type="entry name" value="PEPTIDASE_M60"/>
    <property type="match status" value="1"/>
</dbReference>
<dbReference type="KEGG" id="rdp:RD2015_2317"/>
<dbReference type="PATRIC" id="fig|76731.3.peg.2372"/>
<feature type="region of interest" description="Disordered" evidence="1">
    <location>
        <begin position="1"/>
        <end position="54"/>
    </location>
</feature>
<reference evidence="2 3" key="1">
    <citation type="submission" date="2015-12" db="EMBL/GenBank/DDBJ databases">
        <title>Complete genome of Roseateles depolymerans KCTC 42856.</title>
        <authorList>
            <person name="Kim K.M."/>
        </authorList>
    </citation>
    <scope>NUCLEOTIDE SEQUENCE [LARGE SCALE GENOMIC DNA]</scope>
    <source>
        <strain evidence="2 3">KCTC 42856</strain>
    </source>
</reference>
<dbReference type="InterPro" id="IPR042279">
    <property type="entry name" value="Pep_M60_3"/>
</dbReference>
<dbReference type="Gene3D" id="1.10.390.30">
    <property type="entry name" value="Peptidase M60, enhancin-like domain 3"/>
    <property type="match status" value="1"/>
</dbReference>
<dbReference type="InterPro" id="IPR031161">
    <property type="entry name" value="Peptidase_M60_dom"/>
</dbReference>
<feature type="compositionally biased region" description="Polar residues" evidence="1">
    <location>
        <begin position="35"/>
        <end position="44"/>
    </location>
</feature>
<protein>
    <submittedName>
        <fullName evidence="2">Uncharacterized protein</fullName>
    </submittedName>
</protein>